<accession>A0AAN9Q4I5</accession>
<feature type="transmembrane region" description="Helical" evidence="1">
    <location>
        <begin position="70"/>
        <end position="100"/>
    </location>
</feature>
<evidence type="ECO:0000313" key="2">
    <source>
        <dbReference type="EMBL" id="KAK7321752.1"/>
    </source>
</evidence>
<feature type="transmembrane region" description="Helical" evidence="1">
    <location>
        <begin position="18"/>
        <end position="38"/>
    </location>
</feature>
<keyword evidence="3" id="KW-1185">Reference proteome</keyword>
<dbReference type="Proteomes" id="UP001367508">
    <property type="component" value="Unassembled WGS sequence"/>
</dbReference>
<evidence type="ECO:0000256" key="1">
    <source>
        <dbReference type="SAM" id="Phobius"/>
    </source>
</evidence>
<name>A0AAN9Q4I5_CANGL</name>
<organism evidence="2 3">
    <name type="scientific">Canavalia gladiata</name>
    <name type="common">Sword bean</name>
    <name type="synonym">Dolichos gladiatus</name>
    <dbReference type="NCBI Taxonomy" id="3824"/>
    <lineage>
        <taxon>Eukaryota</taxon>
        <taxon>Viridiplantae</taxon>
        <taxon>Streptophyta</taxon>
        <taxon>Embryophyta</taxon>
        <taxon>Tracheophyta</taxon>
        <taxon>Spermatophyta</taxon>
        <taxon>Magnoliopsida</taxon>
        <taxon>eudicotyledons</taxon>
        <taxon>Gunneridae</taxon>
        <taxon>Pentapetalae</taxon>
        <taxon>rosids</taxon>
        <taxon>fabids</taxon>
        <taxon>Fabales</taxon>
        <taxon>Fabaceae</taxon>
        <taxon>Papilionoideae</taxon>
        <taxon>50 kb inversion clade</taxon>
        <taxon>NPAAA clade</taxon>
        <taxon>indigoferoid/millettioid clade</taxon>
        <taxon>Phaseoleae</taxon>
        <taxon>Canavalia</taxon>
    </lineage>
</organism>
<sequence length="103" mass="11175">MVAREVCEVYTEGTCSVVFQSLALLMTFAMSGALAWRVRKSPNKIGIIFCLGGGMVSGVFLLLFYAPALSPFLCCVVLCVPFPLPLPLPPPLFLLFLLLFSSL</sequence>
<reference evidence="2 3" key="1">
    <citation type="submission" date="2024-01" db="EMBL/GenBank/DDBJ databases">
        <title>The genomes of 5 underutilized Papilionoideae crops provide insights into root nodulation and disease resistanc.</title>
        <authorList>
            <person name="Jiang F."/>
        </authorList>
    </citation>
    <scope>NUCLEOTIDE SEQUENCE [LARGE SCALE GENOMIC DNA]</scope>
    <source>
        <strain evidence="2">LVBAO_FW01</strain>
        <tissue evidence="2">Leaves</tissue>
    </source>
</reference>
<keyword evidence="1" id="KW-0472">Membrane</keyword>
<feature type="transmembrane region" description="Helical" evidence="1">
    <location>
        <begin position="45"/>
        <end position="64"/>
    </location>
</feature>
<dbReference type="EMBL" id="JAYMYQ010000007">
    <property type="protein sequence ID" value="KAK7321752.1"/>
    <property type="molecule type" value="Genomic_DNA"/>
</dbReference>
<evidence type="ECO:0000313" key="3">
    <source>
        <dbReference type="Proteomes" id="UP001367508"/>
    </source>
</evidence>
<proteinExistence type="predicted"/>
<keyword evidence="1" id="KW-1133">Transmembrane helix</keyword>
<keyword evidence="1" id="KW-0812">Transmembrane</keyword>
<protein>
    <submittedName>
        <fullName evidence="2">Uncharacterized protein</fullName>
    </submittedName>
</protein>
<dbReference type="AlphaFoldDB" id="A0AAN9Q4I5"/>
<comment type="caution">
    <text evidence="2">The sequence shown here is derived from an EMBL/GenBank/DDBJ whole genome shotgun (WGS) entry which is preliminary data.</text>
</comment>
<gene>
    <name evidence="2" type="ORF">VNO77_32660</name>
</gene>